<name>A0A3T0IIZ8_9CAUD</name>
<dbReference type="Proteomes" id="UP000290280">
    <property type="component" value="Segment"/>
</dbReference>
<protein>
    <submittedName>
        <fullName evidence="1">Uncharacterized protein</fullName>
    </submittedName>
</protein>
<evidence type="ECO:0000313" key="2">
    <source>
        <dbReference type="Proteomes" id="UP000290280"/>
    </source>
</evidence>
<gene>
    <name evidence="1" type="ORF">DK3_00009</name>
</gene>
<evidence type="ECO:0000313" key="1">
    <source>
        <dbReference type="EMBL" id="AZU99807.1"/>
    </source>
</evidence>
<accession>A0A3T0IIZ8</accession>
<proteinExistence type="predicted"/>
<keyword evidence="2" id="KW-1185">Reference proteome</keyword>
<organism evidence="1 2">
    <name type="scientific">Bacillus phage DK3</name>
    <dbReference type="NCBI Taxonomy" id="2500810"/>
    <lineage>
        <taxon>Viruses</taxon>
        <taxon>Duplodnaviria</taxon>
        <taxon>Heunggongvirae</taxon>
        <taxon>Uroviricota</taxon>
        <taxon>Caudoviricetes</taxon>
        <taxon>Salasmaviridae</taxon>
        <taxon>Northropvirinae</taxon>
        <taxon>Hemphillvirus</taxon>
        <taxon>Hemphillvirus DK3</taxon>
    </lineage>
</organism>
<sequence>MRKLTCNLGMKWVGEDDYLKVVEEGNIVAESLRQQLKK</sequence>
<reference evidence="1 2" key="1">
    <citation type="submission" date="2018-12" db="EMBL/GenBank/DDBJ databases">
        <authorList>
            <person name="Kong L."/>
            <person name="Ding Y."/>
            <person name="Wu Q."/>
        </authorList>
    </citation>
    <scope>NUCLEOTIDE SEQUENCE [LARGE SCALE GENOMIC DNA]</scope>
</reference>
<dbReference type="EMBL" id="MK284528">
    <property type="protein sequence ID" value="AZU99807.1"/>
    <property type="molecule type" value="Genomic_DNA"/>
</dbReference>